<organism evidence="4 5">
    <name type="scientific">Lactuca virosa</name>
    <dbReference type="NCBI Taxonomy" id="75947"/>
    <lineage>
        <taxon>Eukaryota</taxon>
        <taxon>Viridiplantae</taxon>
        <taxon>Streptophyta</taxon>
        <taxon>Embryophyta</taxon>
        <taxon>Tracheophyta</taxon>
        <taxon>Spermatophyta</taxon>
        <taxon>Magnoliopsida</taxon>
        <taxon>eudicotyledons</taxon>
        <taxon>Gunneridae</taxon>
        <taxon>Pentapetalae</taxon>
        <taxon>asterids</taxon>
        <taxon>campanulids</taxon>
        <taxon>Asterales</taxon>
        <taxon>Asteraceae</taxon>
        <taxon>Cichorioideae</taxon>
        <taxon>Cichorieae</taxon>
        <taxon>Lactucinae</taxon>
        <taxon>Lactuca</taxon>
    </lineage>
</organism>
<dbReference type="PANTHER" id="PTHR31704:SF55">
    <property type="entry name" value="MYB_SANT-LIKE DNA-BINDING DOMAIN PROTEIN"/>
    <property type="match status" value="1"/>
</dbReference>
<feature type="compositionally biased region" description="Polar residues" evidence="1">
    <location>
        <begin position="197"/>
        <end position="213"/>
    </location>
</feature>
<proteinExistence type="predicted"/>
<feature type="domain" description="Myb/SANT-like" evidence="2">
    <location>
        <begin position="12"/>
        <end position="102"/>
    </location>
</feature>
<feature type="domain" description="DUF8040" evidence="3">
    <location>
        <begin position="318"/>
        <end position="413"/>
    </location>
</feature>
<accession>A0AAU9ME44</accession>
<protein>
    <recommendedName>
        <fullName evidence="6">Myb/SANT-like domain-containing protein</fullName>
    </recommendedName>
</protein>
<dbReference type="Pfam" id="PF26138">
    <property type="entry name" value="DUF8040"/>
    <property type="match status" value="1"/>
</dbReference>
<dbReference type="EMBL" id="CAKMRJ010001112">
    <property type="protein sequence ID" value="CAH1423776.1"/>
    <property type="molecule type" value="Genomic_DNA"/>
</dbReference>
<comment type="caution">
    <text evidence="4">The sequence shown here is derived from an EMBL/GenBank/DDBJ whole genome shotgun (WGS) entry which is preliminary data.</text>
</comment>
<evidence type="ECO:0000259" key="2">
    <source>
        <dbReference type="Pfam" id="PF12776"/>
    </source>
</evidence>
<feature type="region of interest" description="Disordered" evidence="1">
    <location>
        <begin position="197"/>
        <end position="224"/>
    </location>
</feature>
<gene>
    <name evidence="4" type="ORF">LVIROSA_LOCUS11039</name>
</gene>
<evidence type="ECO:0008006" key="6">
    <source>
        <dbReference type="Google" id="ProtNLM"/>
    </source>
</evidence>
<evidence type="ECO:0000313" key="4">
    <source>
        <dbReference type="EMBL" id="CAH1423776.1"/>
    </source>
</evidence>
<dbReference type="Proteomes" id="UP001157418">
    <property type="component" value="Unassembled WGS sequence"/>
</dbReference>
<dbReference type="InterPro" id="IPR024752">
    <property type="entry name" value="Myb/SANT-like_dom"/>
</dbReference>
<sequence>MAPNKDTEGGISWNNENAVKFCEVCIDYITKNGRGQLMRWREIEDLFAEKIGKRFNLKSLKNKYDSMKKYWRLWKFLKTGETGLGWNPTTGKLDCSDEWWDRKLKEKPDAKKYRHKGVYPLLEEKWDHLFGDAVTTRVGCVSPSLNPESVDKSINVVDEIQNENGWSDEAMREYSQYSRLESLDNQENSFWTNFTEEVTGNPTNSDVPKQSNKSVKRRKRESTGTGLMREHIEKVHEIHSDIVGLIKQGPNTKKDDVGPNIKQIMEIMNRIAANDDFELAMDDNQRNQLLLLTLSSLEEHVAVVNYYYTHIYKEPCMTSKQTGEAWMNEILDGHPIRCINAFRMSASLFTQLCEDLEKNYGLKSSDRISVKEKVGIFLYTIALGLSNRDVAERFQRSGETISRAFHDVLESICGRSKGFMGLAREYIRPKDATFHFIPSHIENDSRYMPYFKGEKDRRMILECSFMQLRHLL</sequence>
<reference evidence="4 5" key="1">
    <citation type="submission" date="2022-01" db="EMBL/GenBank/DDBJ databases">
        <authorList>
            <person name="Xiong W."/>
            <person name="Schranz E."/>
        </authorList>
    </citation>
    <scope>NUCLEOTIDE SEQUENCE [LARGE SCALE GENOMIC DNA]</scope>
</reference>
<keyword evidence="5" id="KW-1185">Reference proteome</keyword>
<dbReference type="Pfam" id="PF12776">
    <property type="entry name" value="Myb_DNA-bind_3"/>
    <property type="match status" value="1"/>
</dbReference>
<dbReference type="PANTHER" id="PTHR31704">
    <property type="entry name" value="MYB/SANT-LIKE DNA-BINDING DOMAIN PROTEIN-RELATED"/>
    <property type="match status" value="1"/>
</dbReference>
<dbReference type="InterPro" id="IPR058353">
    <property type="entry name" value="DUF8040"/>
</dbReference>
<name>A0AAU9ME44_9ASTR</name>
<dbReference type="AlphaFoldDB" id="A0AAU9ME44"/>
<evidence type="ECO:0000256" key="1">
    <source>
        <dbReference type="SAM" id="MobiDB-lite"/>
    </source>
</evidence>
<evidence type="ECO:0000259" key="3">
    <source>
        <dbReference type="Pfam" id="PF26138"/>
    </source>
</evidence>
<evidence type="ECO:0000313" key="5">
    <source>
        <dbReference type="Proteomes" id="UP001157418"/>
    </source>
</evidence>